<reference evidence="9 10" key="1">
    <citation type="submission" date="2017-08" db="EMBL/GenBank/DDBJ databases">
        <title>Infants hospitalized years apart are colonized by the same room-sourced microbial strains.</title>
        <authorList>
            <person name="Brooks B."/>
            <person name="Olm M.R."/>
            <person name="Firek B.A."/>
            <person name="Baker R."/>
            <person name="Thomas B.C."/>
            <person name="Morowitz M.J."/>
            <person name="Banfield J.F."/>
        </authorList>
    </citation>
    <scope>NUCLEOTIDE SEQUENCE [LARGE SCALE GENOMIC DNA]</scope>
    <source>
        <strain evidence="9">S2_003_000_R2_14</strain>
    </source>
</reference>
<keyword evidence="7" id="KW-1133">Transmembrane helix</keyword>
<comment type="caution">
    <text evidence="9">The sequence shown here is derived from an EMBL/GenBank/DDBJ whole genome shotgun (WGS) entry which is preliminary data.</text>
</comment>
<dbReference type="SUPFAM" id="SSF56112">
    <property type="entry name" value="Protein kinase-like (PK-like)"/>
    <property type="match status" value="1"/>
</dbReference>
<accession>A0A2W5TD78</accession>
<dbReference type="Proteomes" id="UP000249061">
    <property type="component" value="Unassembled WGS sequence"/>
</dbReference>
<dbReference type="InterPro" id="IPR000719">
    <property type="entry name" value="Prot_kinase_dom"/>
</dbReference>
<keyword evidence="2" id="KW-0808">Transferase</keyword>
<dbReference type="PROSITE" id="PS50011">
    <property type="entry name" value="PROTEIN_KINASE_DOM"/>
    <property type="match status" value="1"/>
</dbReference>
<evidence type="ECO:0000313" key="10">
    <source>
        <dbReference type="Proteomes" id="UP000249061"/>
    </source>
</evidence>
<sequence length="596" mass="62903">MPELDPRFQIRAPLRCDGIGRLDCAEDSVSGERLAVRWVPLDANGELAVKACEKLPAHPTLPRILQTGQVGASAFVALDFPMGETLAARGEERLENEQLLKLAAQLSDALATVHAQNVVHGEMSRDSVLLTRDGRAVLWDMPLVIANRLADRRGENRLMQNLVKTAPYLAPERARGEGASQPADVYGLAAVLCIAGGAPLPTASTTLGAVHQVSSGEWSPRVPSSLPEQWRTMLERMLASDASKRPTAAEVALAFARVPGQGSLPTVPELPAVRLPAEILEAADALMKSQVEAMRAPTRELSLEAVQAAAAASVDLTPVTPTPALPLETDALPSLELKPAPVVVEAAKPAVTVEVPVVAEEKKPDVEPTPHPFMRAALHAAEAPQPRSASSDAVPAVTAPASNTHEHPFMRSAIHARTVSGDGVIEAVGVQREAVRIPTVEFEAVRSTVPLNDGIAVSADLLAAGATSMTADDVAAYDASRRRVWMMLGVFGGAALGLMVTVILLAHRAPEVVVVPAPVAPVPVAARPVLEELAPLPRIAAPPRPVKRAAPVAAPVETARAEEVAPVAQPVKTEPEKFEFLDGAEAPKDELKRPEM</sequence>
<dbReference type="GO" id="GO:0004674">
    <property type="term" value="F:protein serine/threonine kinase activity"/>
    <property type="evidence" value="ECO:0007669"/>
    <property type="project" value="UniProtKB-EC"/>
</dbReference>
<evidence type="ECO:0000256" key="6">
    <source>
        <dbReference type="SAM" id="MobiDB-lite"/>
    </source>
</evidence>
<evidence type="ECO:0000256" key="4">
    <source>
        <dbReference type="ARBA" id="ARBA00022777"/>
    </source>
</evidence>
<evidence type="ECO:0000313" key="9">
    <source>
        <dbReference type="EMBL" id="PZR09345.1"/>
    </source>
</evidence>
<proteinExistence type="predicted"/>
<keyword evidence="7" id="KW-0812">Transmembrane</keyword>
<feature type="transmembrane region" description="Helical" evidence="7">
    <location>
        <begin position="484"/>
        <end position="506"/>
    </location>
</feature>
<dbReference type="PANTHER" id="PTHR43671:SF13">
    <property type="entry name" value="SERINE_THREONINE-PROTEIN KINASE NEK2"/>
    <property type="match status" value="1"/>
</dbReference>
<dbReference type="EMBL" id="QFQP01000021">
    <property type="protein sequence ID" value="PZR09345.1"/>
    <property type="molecule type" value="Genomic_DNA"/>
</dbReference>
<evidence type="ECO:0000256" key="3">
    <source>
        <dbReference type="ARBA" id="ARBA00022741"/>
    </source>
</evidence>
<evidence type="ECO:0000256" key="7">
    <source>
        <dbReference type="SAM" id="Phobius"/>
    </source>
</evidence>
<keyword evidence="5" id="KW-0067">ATP-binding</keyword>
<keyword evidence="3" id="KW-0547">Nucleotide-binding</keyword>
<feature type="region of interest" description="Disordered" evidence="6">
    <location>
        <begin position="383"/>
        <end position="407"/>
    </location>
</feature>
<dbReference type="Gene3D" id="1.10.510.10">
    <property type="entry name" value="Transferase(Phosphotransferase) domain 1"/>
    <property type="match status" value="1"/>
</dbReference>
<evidence type="ECO:0000256" key="1">
    <source>
        <dbReference type="ARBA" id="ARBA00012513"/>
    </source>
</evidence>
<protein>
    <recommendedName>
        <fullName evidence="1">non-specific serine/threonine protein kinase</fullName>
        <ecNumber evidence="1">2.7.11.1</ecNumber>
    </recommendedName>
</protein>
<organism evidence="9 10">
    <name type="scientific">Archangium gephyra</name>
    <dbReference type="NCBI Taxonomy" id="48"/>
    <lineage>
        <taxon>Bacteria</taxon>
        <taxon>Pseudomonadati</taxon>
        <taxon>Myxococcota</taxon>
        <taxon>Myxococcia</taxon>
        <taxon>Myxococcales</taxon>
        <taxon>Cystobacterineae</taxon>
        <taxon>Archangiaceae</taxon>
        <taxon>Archangium</taxon>
    </lineage>
</organism>
<keyword evidence="7" id="KW-0472">Membrane</keyword>
<dbReference type="InterPro" id="IPR050660">
    <property type="entry name" value="NEK_Ser/Thr_kinase"/>
</dbReference>
<feature type="domain" description="Protein kinase" evidence="8">
    <location>
        <begin position="8"/>
        <end position="256"/>
    </location>
</feature>
<dbReference type="SMART" id="SM00220">
    <property type="entry name" value="S_TKc"/>
    <property type="match status" value="1"/>
</dbReference>
<dbReference type="PANTHER" id="PTHR43671">
    <property type="entry name" value="SERINE/THREONINE-PROTEIN KINASE NEK"/>
    <property type="match status" value="1"/>
</dbReference>
<evidence type="ECO:0000256" key="5">
    <source>
        <dbReference type="ARBA" id="ARBA00022840"/>
    </source>
</evidence>
<name>A0A2W5TD78_9BACT</name>
<keyword evidence="4" id="KW-0418">Kinase</keyword>
<evidence type="ECO:0000259" key="8">
    <source>
        <dbReference type="PROSITE" id="PS50011"/>
    </source>
</evidence>
<dbReference type="Pfam" id="PF00069">
    <property type="entry name" value="Pkinase"/>
    <property type="match status" value="1"/>
</dbReference>
<dbReference type="AlphaFoldDB" id="A0A2W5TD78"/>
<dbReference type="GO" id="GO:0005524">
    <property type="term" value="F:ATP binding"/>
    <property type="evidence" value="ECO:0007669"/>
    <property type="project" value="UniProtKB-KW"/>
</dbReference>
<dbReference type="EC" id="2.7.11.1" evidence="1"/>
<dbReference type="InterPro" id="IPR011009">
    <property type="entry name" value="Kinase-like_dom_sf"/>
</dbReference>
<gene>
    <name evidence="9" type="ORF">DI536_22450</name>
</gene>
<evidence type="ECO:0000256" key="2">
    <source>
        <dbReference type="ARBA" id="ARBA00022679"/>
    </source>
</evidence>